<keyword evidence="3" id="KW-0342">GTP-binding</keyword>
<keyword evidence="2" id="KW-0547">Nucleotide-binding</keyword>
<dbReference type="SUPFAM" id="SSF52540">
    <property type="entry name" value="P-loop containing nucleoside triphosphate hydrolases"/>
    <property type="match status" value="1"/>
</dbReference>
<organism evidence="5 6">
    <name type="scientific">Podospora aff. communis PSN243</name>
    <dbReference type="NCBI Taxonomy" id="3040156"/>
    <lineage>
        <taxon>Eukaryota</taxon>
        <taxon>Fungi</taxon>
        <taxon>Dikarya</taxon>
        <taxon>Ascomycota</taxon>
        <taxon>Pezizomycotina</taxon>
        <taxon>Sordariomycetes</taxon>
        <taxon>Sordariomycetidae</taxon>
        <taxon>Sordariales</taxon>
        <taxon>Podosporaceae</taxon>
        <taxon>Podospora</taxon>
    </lineage>
</organism>
<feature type="compositionally biased region" description="Basic and acidic residues" evidence="4">
    <location>
        <begin position="816"/>
        <end position="831"/>
    </location>
</feature>
<comment type="caution">
    <text evidence="5">The sequence shown here is derived from an EMBL/GenBank/DDBJ whole genome shotgun (WGS) entry which is preliminary data.</text>
</comment>
<dbReference type="Pfam" id="PF04670">
    <property type="entry name" value="Gtr1_RagA"/>
    <property type="match status" value="1"/>
</dbReference>
<evidence type="ECO:0000256" key="2">
    <source>
        <dbReference type="ARBA" id="ARBA00022741"/>
    </source>
</evidence>
<dbReference type="InterPro" id="IPR006762">
    <property type="entry name" value="Gtr1_RagA"/>
</dbReference>
<dbReference type="CDD" id="cd00882">
    <property type="entry name" value="Ras_like_GTPase"/>
    <property type="match status" value="1"/>
</dbReference>
<gene>
    <name evidence="5" type="ORF">QBC34DRAFT_468476</name>
</gene>
<evidence type="ECO:0000256" key="1">
    <source>
        <dbReference type="ARBA" id="ARBA00007756"/>
    </source>
</evidence>
<dbReference type="EMBL" id="MU865952">
    <property type="protein sequence ID" value="KAK4447146.1"/>
    <property type="molecule type" value="Genomic_DNA"/>
</dbReference>
<evidence type="ECO:0000256" key="4">
    <source>
        <dbReference type="SAM" id="MobiDB-lite"/>
    </source>
</evidence>
<evidence type="ECO:0000313" key="6">
    <source>
        <dbReference type="Proteomes" id="UP001321760"/>
    </source>
</evidence>
<accession>A0AAV9GFD7</accession>
<feature type="compositionally biased region" description="Acidic residues" evidence="4">
    <location>
        <begin position="842"/>
        <end position="853"/>
    </location>
</feature>
<dbReference type="GO" id="GO:0005525">
    <property type="term" value="F:GTP binding"/>
    <property type="evidence" value="ECO:0007669"/>
    <property type="project" value="UniProtKB-KW"/>
</dbReference>
<dbReference type="Gene3D" id="3.40.50.300">
    <property type="entry name" value="P-loop containing nucleotide triphosphate hydrolases"/>
    <property type="match status" value="1"/>
</dbReference>
<feature type="region of interest" description="Disordered" evidence="4">
    <location>
        <begin position="816"/>
        <end position="853"/>
    </location>
</feature>
<reference evidence="5" key="1">
    <citation type="journal article" date="2023" name="Mol. Phylogenet. Evol.">
        <title>Genome-scale phylogeny and comparative genomics of the fungal order Sordariales.</title>
        <authorList>
            <person name="Hensen N."/>
            <person name="Bonometti L."/>
            <person name="Westerberg I."/>
            <person name="Brannstrom I.O."/>
            <person name="Guillou S."/>
            <person name="Cros-Aarteil S."/>
            <person name="Calhoun S."/>
            <person name="Haridas S."/>
            <person name="Kuo A."/>
            <person name="Mondo S."/>
            <person name="Pangilinan J."/>
            <person name="Riley R."/>
            <person name="LaButti K."/>
            <person name="Andreopoulos B."/>
            <person name="Lipzen A."/>
            <person name="Chen C."/>
            <person name="Yan M."/>
            <person name="Daum C."/>
            <person name="Ng V."/>
            <person name="Clum A."/>
            <person name="Steindorff A."/>
            <person name="Ohm R.A."/>
            <person name="Martin F."/>
            <person name="Silar P."/>
            <person name="Natvig D.O."/>
            <person name="Lalanne C."/>
            <person name="Gautier V."/>
            <person name="Ament-Velasquez S.L."/>
            <person name="Kruys A."/>
            <person name="Hutchinson M.I."/>
            <person name="Powell A.J."/>
            <person name="Barry K."/>
            <person name="Miller A.N."/>
            <person name="Grigoriev I.V."/>
            <person name="Debuchy R."/>
            <person name="Gladieux P."/>
            <person name="Hiltunen Thoren M."/>
            <person name="Johannesson H."/>
        </authorList>
    </citation>
    <scope>NUCLEOTIDE SEQUENCE</scope>
    <source>
        <strain evidence="5">PSN243</strain>
    </source>
</reference>
<comment type="similarity">
    <text evidence="1">Belongs to the GTR/RAG GTP-binding protein family.</text>
</comment>
<keyword evidence="6" id="KW-1185">Reference proteome</keyword>
<dbReference type="Proteomes" id="UP001321760">
    <property type="component" value="Unassembled WGS sequence"/>
</dbReference>
<dbReference type="InterPro" id="IPR027417">
    <property type="entry name" value="P-loop_NTPase"/>
</dbReference>
<reference evidence="5" key="2">
    <citation type="submission" date="2023-05" db="EMBL/GenBank/DDBJ databases">
        <authorList>
            <consortium name="Lawrence Berkeley National Laboratory"/>
            <person name="Steindorff A."/>
            <person name="Hensen N."/>
            <person name="Bonometti L."/>
            <person name="Westerberg I."/>
            <person name="Brannstrom I.O."/>
            <person name="Guillou S."/>
            <person name="Cros-Aarteil S."/>
            <person name="Calhoun S."/>
            <person name="Haridas S."/>
            <person name="Kuo A."/>
            <person name="Mondo S."/>
            <person name="Pangilinan J."/>
            <person name="Riley R."/>
            <person name="Labutti K."/>
            <person name="Andreopoulos B."/>
            <person name="Lipzen A."/>
            <person name="Chen C."/>
            <person name="Yanf M."/>
            <person name="Daum C."/>
            <person name="Ng V."/>
            <person name="Clum A."/>
            <person name="Ohm R."/>
            <person name="Martin F."/>
            <person name="Silar P."/>
            <person name="Natvig D."/>
            <person name="Lalanne C."/>
            <person name="Gautier V."/>
            <person name="Ament-Velasquez S.L."/>
            <person name="Kruys A."/>
            <person name="Hutchinson M.I."/>
            <person name="Powell A.J."/>
            <person name="Barry K."/>
            <person name="Miller A.N."/>
            <person name="Grigoriev I.V."/>
            <person name="Debuchy R."/>
            <person name="Gladieux P."/>
            <person name="Thoren M.H."/>
            <person name="Johannesson H."/>
        </authorList>
    </citation>
    <scope>NUCLEOTIDE SEQUENCE</scope>
    <source>
        <strain evidence="5">PSN243</strain>
    </source>
</reference>
<dbReference type="AlphaFoldDB" id="A0AAV9GFD7"/>
<protein>
    <submittedName>
        <fullName evidence="5">Uncharacterized protein</fullName>
    </submittedName>
</protein>
<proteinExistence type="inferred from homology"/>
<evidence type="ECO:0000313" key="5">
    <source>
        <dbReference type="EMBL" id="KAK4447146.1"/>
    </source>
</evidence>
<name>A0AAV9GFD7_9PEZI</name>
<evidence type="ECO:0000256" key="3">
    <source>
        <dbReference type="ARBA" id="ARBA00023134"/>
    </source>
</evidence>
<sequence>MSLPGVIGDLFSSRPEYPVVICGLDGAGKSTLIDEWHASSGKCTRQESTLFKTVTMQLAGRGKVTFRDAPSHGSVSFGPKRDELCFGGGQAGLLYVHDASSDRVDESLARLQRYIEEVLYARGGRGVWVLLSKMDLVPQSDRLRVFNNLETKFGFELCKYGSAFRWQVLALPEFSARSARDAREAFEMLAEELVQAPPRSSAAVKGHAAELASAGAAATQIEDDLETNIEMSEAEIDEWWDMFLHGQMKRKWRHVDYLRAVYMIILERENDNKGVLEIATDVATKVHDFKQRFVTFPLPPESRTLTVFWVYHVRMAIKAYGKLLVSLFRGRDCCFPSHFPNILNHMPELTDEKLPLSYFSSDLLGSKYSEQLWMLPDLRTLPELPQVQVTREKPTRRITLTNHGDPERVLRFAFAVVQRYLRKDSTQRRSWFIDLGFAAFEQRTIRLRTQAASIPVYSLTHIYFYVQMVHLALSQLLTTGTSQDDIDNISYPVFRAVSQLHPMTWTSYYSNTKWFSLEARVQFSPPDLQPLPNHLDLNLQPNTPIPANDAYRTAGHIPELPSLEILNFHLAVLLSAAQSLPSPLPPSSVTSHPALLSYLHTHIISPSKSRSPSESSKSITHHLTLLSQSTPYSLPHLTFWTSQSLSALSSTSLPDRNHLYLPIHPPLHSLPWKPSGVDPATDRWTRYHNCPCHYGITMNPQIGPSAVSYPFDYPYEHPPQRTHSCACHKGEEIDHDRFAELCGEGYARRELEEKRSRGLVAGVRTLSSDPWENFMRFNAALAWEGLWGVWYSRGAWEGGGEADLRGLEGQGWMEKGKEDGIGEGGEAKVDGVNEGMGKLSVDEEEDEDWEVVV</sequence>